<dbReference type="EC" id="2.7.13.3" evidence="2"/>
<evidence type="ECO:0000256" key="9">
    <source>
        <dbReference type="SAM" id="MobiDB-lite"/>
    </source>
</evidence>
<sequence>MAGQGPPPDMTEASRSFAGAERADPADPGIDRLREIDGDGTAWWALDISDARALIAAVDDGTRSVEWASALLAAVRIADADQNALHALGPLGARWRMVGQPVTACWPSEGWGDLAELVAAAAAGRPASRRISTSLFDDATITVSGNPARPDMLIVSLGGRVADHRSFWLVRASEQRYRSLIHHLPWALLQVDATAMAPIFEALRCRGVTDIGAFLAAEPEVALRSRDIVRVTDANLKALQVLGVESADRVIGSVDFVFSASPETAKRVIKAHFDGARSYTEVMKLRTFDGRLRDVALTVTYPTPPERLDVSMLSLDDITDRLRTDVQYRQLQADYSRAARISMLGELATSIAHEVNQPLAAIVTNAETSLRWLARDEPNLAKAMQLTGRIAESARHASDIVKRVRAMAAPRAAEREALELNIVVFEALAFVRHELETRAIDLSMRLGSSLPRVLGDRVQLQQVIVNLILNAVQAVGTKGRIELCTAPDPHDGVAFTVHDSGPGIAPEYLDRIFQSFFTTKDEGVGIGLAICQSIITAHGGTIGAANHPDGGARFRFVLPVAERAP</sequence>
<dbReference type="Gene3D" id="3.30.565.10">
    <property type="entry name" value="Histidine kinase-like ATPase, C-terminal domain"/>
    <property type="match status" value="1"/>
</dbReference>
<keyword evidence="12" id="KW-1185">Reference proteome</keyword>
<organism evidence="11 12">
    <name type="scientific">Sphingomonas sanxanigenens DSM 19645 = NX02</name>
    <dbReference type="NCBI Taxonomy" id="1123269"/>
    <lineage>
        <taxon>Bacteria</taxon>
        <taxon>Pseudomonadati</taxon>
        <taxon>Pseudomonadota</taxon>
        <taxon>Alphaproteobacteria</taxon>
        <taxon>Sphingomonadales</taxon>
        <taxon>Sphingomonadaceae</taxon>
        <taxon>Sphingomonas</taxon>
    </lineage>
</organism>
<evidence type="ECO:0000256" key="2">
    <source>
        <dbReference type="ARBA" id="ARBA00012438"/>
    </source>
</evidence>
<dbReference type="Gene3D" id="1.10.287.130">
    <property type="match status" value="1"/>
</dbReference>
<dbReference type="STRING" id="1123269.NX02_12555"/>
<evidence type="ECO:0000256" key="6">
    <source>
        <dbReference type="ARBA" id="ARBA00022777"/>
    </source>
</evidence>
<keyword evidence="4" id="KW-0808">Transferase</keyword>
<dbReference type="SUPFAM" id="SSF55874">
    <property type="entry name" value="ATPase domain of HSP90 chaperone/DNA topoisomerase II/histidine kinase"/>
    <property type="match status" value="1"/>
</dbReference>
<dbReference type="SMART" id="SM00388">
    <property type="entry name" value="HisKA"/>
    <property type="match status" value="1"/>
</dbReference>
<dbReference type="SMART" id="SM00387">
    <property type="entry name" value="HATPase_c"/>
    <property type="match status" value="1"/>
</dbReference>
<evidence type="ECO:0000313" key="12">
    <source>
        <dbReference type="Proteomes" id="UP000018851"/>
    </source>
</evidence>
<gene>
    <name evidence="11" type="ORF">NX02_12555</name>
</gene>
<keyword evidence="6" id="KW-0418">Kinase</keyword>
<dbReference type="PATRIC" id="fig|1123269.5.peg.2437"/>
<feature type="domain" description="Histidine kinase" evidence="10">
    <location>
        <begin position="350"/>
        <end position="562"/>
    </location>
</feature>
<keyword evidence="5" id="KW-0547">Nucleotide-binding</keyword>
<dbReference type="InterPro" id="IPR004358">
    <property type="entry name" value="Sig_transdc_His_kin-like_C"/>
</dbReference>
<dbReference type="GO" id="GO:0000155">
    <property type="term" value="F:phosphorelay sensor kinase activity"/>
    <property type="evidence" value="ECO:0007669"/>
    <property type="project" value="InterPro"/>
</dbReference>
<evidence type="ECO:0000256" key="7">
    <source>
        <dbReference type="ARBA" id="ARBA00022840"/>
    </source>
</evidence>
<dbReference type="PANTHER" id="PTHR43065:SF10">
    <property type="entry name" value="PEROXIDE STRESS-ACTIVATED HISTIDINE KINASE MAK3"/>
    <property type="match status" value="1"/>
</dbReference>
<evidence type="ECO:0000313" key="11">
    <source>
        <dbReference type="EMBL" id="AHE54209.1"/>
    </source>
</evidence>
<evidence type="ECO:0000256" key="5">
    <source>
        <dbReference type="ARBA" id="ARBA00022741"/>
    </source>
</evidence>
<comment type="catalytic activity">
    <reaction evidence="1">
        <text>ATP + protein L-histidine = ADP + protein N-phospho-L-histidine.</text>
        <dbReference type="EC" id="2.7.13.3"/>
    </reaction>
</comment>
<protein>
    <recommendedName>
        <fullName evidence="2">histidine kinase</fullName>
        <ecNumber evidence="2">2.7.13.3</ecNumber>
    </recommendedName>
</protein>
<name>W0A8F7_9SPHN</name>
<keyword evidence="3" id="KW-0597">Phosphoprotein</keyword>
<keyword evidence="7" id="KW-0067">ATP-binding</keyword>
<evidence type="ECO:0000259" key="10">
    <source>
        <dbReference type="PROSITE" id="PS50109"/>
    </source>
</evidence>
<dbReference type="InterPro" id="IPR036097">
    <property type="entry name" value="HisK_dim/P_sf"/>
</dbReference>
<dbReference type="InterPro" id="IPR005467">
    <property type="entry name" value="His_kinase_dom"/>
</dbReference>
<dbReference type="AlphaFoldDB" id="W0A8F7"/>
<feature type="region of interest" description="Disordered" evidence="9">
    <location>
        <begin position="1"/>
        <end position="29"/>
    </location>
</feature>
<evidence type="ECO:0000256" key="1">
    <source>
        <dbReference type="ARBA" id="ARBA00000085"/>
    </source>
</evidence>
<evidence type="ECO:0000256" key="8">
    <source>
        <dbReference type="ARBA" id="ARBA00023012"/>
    </source>
</evidence>
<dbReference type="GO" id="GO:0042802">
    <property type="term" value="F:identical protein binding"/>
    <property type="evidence" value="ECO:0007669"/>
    <property type="project" value="UniProtKB-ARBA"/>
</dbReference>
<reference evidence="11 12" key="1">
    <citation type="submission" date="2013-07" db="EMBL/GenBank/DDBJ databases">
        <title>Completed genome of Sphingomonas sanxanigenens NX02.</title>
        <authorList>
            <person name="Ma T."/>
            <person name="Huang H."/>
            <person name="Wu M."/>
            <person name="Li X."/>
            <person name="Li G."/>
        </authorList>
    </citation>
    <scope>NUCLEOTIDE SEQUENCE [LARGE SCALE GENOMIC DNA]</scope>
    <source>
        <strain evidence="11 12">NX02</strain>
    </source>
</reference>
<dbReference type="GO" id="GO:0005524">
    <property type="term" value="F:ATP binding"/>
    <property type="evidence" value="ECO:0007669"/>
    <property type="project" value="UniProtKB-KW"/>
</dbReference>
<keyword evidence="8" id="KW-0902">Two-component regulatory system</keyword>
<dbReference type="FunFam" id="3.30.565.10:FF:000042">
    <property type="entry name" value="Two-component sensor histidine kinase KdpD"/>
    <property type="match status" value="1"/>
</dbReference>
<accession>W0A8F7</accession>
<evidence type="ECO:0000256" key="3">
    <source>
        <dbReference type="ARBA" id="ARBA00022553"/>
    </source>
</evidence>
<evidence type="ECO:0000256" key="4">
    <source>
        <dbReference type="ARBA" id="ARBA00022679"/>
    </source>
</evidence>
<dbReference type="InterPro" id="IPR036890">
    <property type="entry name" value="HATPase_C_sf"/>
</dbReference>
<dbReference type="InterPro" id="IPR003594">
    <property type="entry name" value="HATPase_dom"/>
</dbReference>
<dbReference type="PANTHER" id="PTHR43065">
    <property type="entry name" value="SENSOR HISTIDINE KINASE"/>
    <property type="match status" value="1"/>
</dbReference>
<dbReference type="EMBL" id="CP006644">
    <property type="protein sequence ID" value="AHE54209.1"/>
    <property type="molecule type" value="Genomic_DNA"/>
</dbReference>
<dbReference type="CDD" id="cd00082">
    <property type="entry name" value="HisKA"/>
    <property type="match status" value="1"/>
</dbReference>
<dbReference type="HOGENOM" id="CLU_000445_114_39_5"/>
<proteinExistence type="predicted"/>
<dbReference type="InterPro" id="IPR003661">
    <property type="entry name" value="HisK_dim/P_dom"/>
</dbReference>
<dbReference type="eggNOG" id="COG4191">
    <property type="taxonomic scope" value="Bacteria"/>
</dbReference>
<dbReference type="Proteomes" id="UP000018851">
    <property type="component" value="Chromosome"/>
</dbReference>
<dbReference type="Pfam" id="PF02518">
    <property type="entry name" value="HATPase_c"/>
    <property type="match status" value="1"/>
</dbReference>
<dbReference type="PRINTS" id="PR00344">
    <property type="entry name" value="BCTRLSENSOR"/>
</dbReference>
<dbReference type="Pfam" id="PF00512">
    <property type="entry name" value="HisKA"/>
    <property type="match status" value="1"/>
</dbReference>
<dbReference type="SUPFAM" id="SSF47384">
    <property type="entry name" value="Homodimeric domain of signal transducing histidine kinase"/>
    <property type="match status" value="1"/>
</dbReference>
<dbReference type="PROSITE" id="PS50109">
    <property type="entry name" value="HIS_KIN"/>
    <property type="match status" value="1"/>
</dbReference>
<dbReference type="KEGG" id="ssan:NX02_12555"/>